<keyword evidence="10" id="KW-1185">Reference proteome</keyword>
<dbReference type="InterPro" id="IPR036388">
    <property type="entry name" value="WH-like_DNA-bd_sf"/>
</dbReference>
<dbReference type="EMBL" id="CP043839">
    <property type="protein sequence ID" value="WOF14480.1"/>
    <property type="molecule type" value="Genomic_DNA"/>
</dbReference>
<keyword evidence="4" id="KW-0804">Transcription</keyword>
<dbReference type="PANTHER" id="PTHR43133">
    <property type="entry name" value="RNA POLYMERASE ECF-TYPE SIGMA FACTO"/>
    <property type="match status" value="1"/>
</dbReference>
<dbReference type="PANTHER" id="PTHR43133:SF46">
    <property type="entry name" value="RNA POLYMERASE SIGMA-70 FACTOR ECF SUBFAMILY"/>
    <property type="match status" value="1"/>
</dbReference>
<reference evidence="8 10" key="1">
    <citation type="submission" date="2019-09" db="EMBL/GenBank/DDBJ databases">
        <title>Butyricimonas paravirosa DSM 105722 (=214-4 = JCM 18677 = CCUG 65563).</title>
        <authorList>
            <person name="Le Roy T."/>
            <person name="Cani P.D."/>
        </authorList>
    </citation>
    <scope>NUCLEOTIDE SEQUENCE [LARGE SCALE GENOMIC DNA]</scope>
    <source>
        <strain evidence="8 10">DSM 105722</strain>
    </source>
</reference>
<keyword evidence="3" id="KW-0731">Sigma factor</keyword>
<dbReference type="EMBL" id="JAATLI010000005">
    <property type="protein sequence ID" value="NJC18036.1"/>
    <property type="molecule type" value="Genomic_DNA"/>
</dbReference>
<feature type="domain" description="RNA polymerase sigma factor 70 region 4 type 2" evidence="6">
    <location>
        <begin position="117"/>
        <end position="164"/>
    </location>
</feature>
<dbReference type="InterPro" id="IPR014284">
    <property type="entry name" value="RNA_pol_sigma-70_dom"/>
</dbReference>
<dbReference type="GO" id="GO:0003677">
    <property type="term" value="F:DNA binding"/>
    <property type="evidence" value="ECO:0007669"/>
    <property type="project" value="InterPro"/>
</dbReference>
<dbReference type="Proteomes" id="UP001302374">
    <property type="component" value="Chromosome"/>
</dbReference>
<reference evidence="7 9" key="2">
    <citation type="submission" date="2020-03" db="EMBL/GenBank/DDBJ databases">
        <title>Genomic Encyclopedia of Type Strains, Phase IV (KMG-IV): sequencing the most valuable type-strain genomes for metagenomic binning, comparative biology and taxonomic classification.</title>
        <authorList>
            <person name="Goeker M."/>
        </authorList>
    </citation>
    <scope>NUCLEOTIDE SEQUENCE [LARGE SCALE GENOMIC DNA]</scope>
    <source>
        <strain evidence="7 9">DSM 105722</strain>
    </source>
</reference>
<dbReference type="GeneID" id="86893722"/>
<evidence type="ECO:0000256" key="2">
    <source>
        <dbReference type="ARBA" id="ARBA00023015"/>
    </source>
</evidence>
<dbReference type="InterPro" id="IPR039425">
    <property type="entry name" value="RNA_pol_sigma-70-like"/>
</dbReference>
<organism evidence="7 9">
    <name type="scientific">Butyricimonas paravirosa</name>
    <dbReference type="NCBI Taxonomy" id="1472417"/>
    <lineage>
        <taxon>Bacteria</taxon>
        <taxon>Pseudomonadati</taxon>
        <taxon>Bacteroidota</taxon>
        <taxon>Bacteroidia</taxon>
        <taxon>Bacteroidales</taxon>
        <taxon>Odoribacteraceae</taxon>
        <taxon>Butyricimonas</taxon>
    </lineage>
</organism>
<dbReference type="InterPro" id="IPR013324">
    <property type="entry name" value="RNA_pol_sigma_r3/r4-like"/>
</dbReference>
<comment type="similarity">
    <text evidence="1">Belongs to the sigma-70 factor family. ECF subfamily.</text>
</comment>
<evidence type="ECO:0000259" key="5">
    <source>
        <dbReference type="Pfam" id="PF04542"/>
    </source>
</evidence>
<dbReference type="Gene3D" id="1.10.1740.10">
    <property type="match status" value="1"/>
</dbReference>
<dbReference type="Pfam" id="PF04542">
    <property type="entry name" value="Sigma70_r2"/>
    <property type="match status" value="1"/>
</dbReference>
<evidence type="ECO:0000313" key="10">
    <source>
        <dbReference type="Proteomes" id="UP001302374"/>
    </source>
</evidence>
<evidence type="ECO:0000259" key="6">
    <source>
        <dbReference type="Pfam" id="PF08281"/>
    </source>
</evidence>
<evidence type="ECO:0000313" key="8">
    <source>
        <dbReference type="EMBL" id="WOF14480.1"/>
    </source>
</evidence>
<dbReference type="Proteomes" id="UP000576368">
    <property type="component" value="Unassembled WGS sequence"/>
</dbReference>
<dbReference type="InterPro" id="IPR007627">
    <property type="entry name" value="RNA_pol_sigma70_r2"/>
</dbReference>
<sequence>MLDNLHVEQIARGNRVAFKELHEELYGRMFYYVYKMLHDKEQSEDIIQEAFVLYWGNRVNFNSLLAVKAYLFSIVRNKVMAQIRDVANRKRILDRIEREEGETGDHLLITAEICGGVQRAVRELPPQTRRVIELSMEDMTVERIAEVMQISPNTVKTLKKAGYQALREKLKHLRVLLPFLFMG</sequence>
<evidence type="ECO:0000313" key="7">
    <source>
        <dbReference type="EMBL" id="NJC18036.1"/>
    </source>
</evidence>
<dbReference type="GO" id="GO:0016987">
    <property type="term" value="F:sigma factor activity"/>
    <property type="evidence" value="ECO:0007669"/>
    <property type="project" value="UniProtKB-KW"/>
</dbReference>
<gene>
    <name evidence="8" type="ORF">F1644_20465</name>
    <name evidence="7" type="ORF">GGR15_001653</name>
</gene>
<dbReference type="AlphaFoldDB" id="A0A7X5YBW7"/>
<dbReference type="GO" id="GO:0006352">
    <property type="term" value="P:DNA-templated transcription initiation"/>
    <property type="evidence" value="ECO:0007669"/>
    <property type="project" value="InterPro"/>
</dbReference>
<evidence type="ECO:0000256" key="4">
    <source>
        <dbReference type="ARBA" id="ARBA00023163"/>
    </source>
</evidence>
<evidence type="ECO:0000313" key="9">
    <source>
        <dbReference type="Proteomes" id="UP000576368"/>
    </source>
</evidence>
<evidence type="ECO:0000256" key="3">
    <source>
        <dbReference type="ARBA" id="ARBA00023082"/>
    </source>
</evidence>
<name>A0A7X5YBW7_9BACT</name>
<dbReference type="SUPFAM" id="SSF88659">
    <property type="entry name" value="Sigma3 and sigma4 domains of RNA polymerase sigma factors"/>
    <property type="match status" value="1"/>
</dbReference>
<dbReference type="SUPFAM" id="SSF88946">
    <property type="entry name" value="Sigma2 domain of RNA polymerase sigma factors"/>
    <property type="match status" value="1"/>
</dbReference>
<dbReference type="InterPro" id="IPR013325">
    <property type="entry name" value="RNA_pol_sigma_r2"/>
</dbReference>
<accession>A0A7X5YBW7</accession>
<dbReference type="Gene3D" id="1.10.10.10">
    <property type="entry name" value="Winged helix-like DNA-binding domain superfamily/Winged helix DNA-binding domain"/>
    <property type="match status" value="1"/>
</dbReference>
<dbReference type="RefSeq" id="WP_118304121.1">
    <property type="nucleotide sequence ID" value="NZ_BMPA01000006.1"/>
</dbReference>
<feature type="domain" description="RNA polymerase sigma-70 region 2" evidence="5">
    <location>
        <begin position="22"/>
        <end position="85"/>
    </location>
</feature>
<proteinExistence type="inferred from homology"/>
<keyword evidence="2" id="KW-0805">Transcription regulation</keyword>
<protein>
    <submittedName>
        <fullName evidence="7">RNA polymerase sigma-70 factor (ECF subfamily)</fullName>
    </submittedName>
    <submittedName>
        <fullName evidence="8">Sigma-70 family RNA polymerase sigma factor</fullName>
    </submittedName>
</protein>
<dbReference type="InterPro" id="IPR013249">
    <property type="entry name" value="RNA_pol_sigma70_r4_t2"/>
</dbReference>
<dbReference type="Pfam" id="PF08281">
    <property type="entry name" value="Sigma70_r4_2"/>
    <property type="match status" value="1"/>
</dbReference>
<dbReference type="NCBIfam" id="TIGR02937">
    <property type="entry name" value="sigma70-ECF"/>
    <property type="match status" value="1"/>
</dbReference>
<evidence type="ECO:0000256" key="1">
    <source>
        <dbReference type="ARBA" id="ARBA00010641"/>
    </source>
</evidence>